<accession>A0A0F3NB35</accession>
<comment type="caution">
    <text evidence="1">The sequence shown here is derived from an EMBL/GenBank/DDBJ whole genome shotgun (WGS) entry which is preliminary data.</text>
</comment>
<organism evidence="1 2">
    <name type="scientific">Anaplasma phagocytophilum str. ApMUC09</name>
    <dbReference type="NCBI Taxonomy" id="1359152"/>
    <lineage>
        <taxon>Bacteria</taxon>
        <taxon>Pseudomonadati</taxon>
        <taxon>Pseudomonadota</taxon>
        <taxon>Alphaproteobacteria</taxon>
        <taxon>Rickettsiales</taxon>
        <taxon>Anaplasmataceae</taxon>
        <taxon>Anaplasma</taxon>
        <taxon>phagocytophilum group</taxon>
    </lineage>
</organism>
<gene>
    <name evidence="1" type="ORF">APHMUC_0415</name>
</gene>
<evidence type="ECO:0000313" key="2">
    <source>
        <dbReference type="Proteomes" id="UP000033441"/>
    </source>
</evidence>
<dbReference type="Proteomes" id="UP000033441">
    <property type="component" value="Unassembled WGS sequence"/>
</dbReference>
<evidence type="ECO:0000313" key="1">
    <source>
        <dbReference type="EMBL" id="KJV64927.1"/>
    </source>
</evidence>
<sequence length="54" mass="5938">MSASQSELYEVSYGIFAVEDICVRKGDDRENIQYIIGSSKSDLLPFLSSLSSTS</sequence>
<proteinExistence type="predicted"/>
<name>A0A0F3NB35_ANAPH</name>
<dbReference type="EMBL" id="LANV01000001">
    <property type="protein sequence ID" value="KJV64927.1"/>
    <property type="molecule type" value="Genomic_DNA"/>
</dbReference>
<dbReference type="AlphaFoldDB" id="A0A0F3NB35"/>
<reference evidence="1 2" key="1">
    <citation type="submission" date="2015-02" db="EMBL/GenBank/DDBJ databases">
        <title>Genome Sequencing of Rickettsiales.</title>
        <authorList>
            <person name="Daugherty S.C."/>
            <person name="Su Q."/>
            <person name="Abolude K."/>
            <person name="Beier-Sexton M."/>
            <person name="Carlyon J.A."/>
            <person name="Carter R."/>
            <person name="Day N.P."/>
            <person name="Dumler S.J."/>
            <person name="Dyachenko V."/>
            <person name="Godinez A."/>
            <person name="Kurtti T.J."/>
            <person name="Lichay M."/>
            <person name="Mullins K.E."/>
            <person name="Ott S."/>
            <person name="Pappas-Brown V."/>
            <person name="Paris D.H."/>
            <person name="Patel P."/>
            <person name="Richards A.L."/>
            <person name="Sadzewicz L."/>
            <person name="Sears K."/>
            <person name="Seidman D."/>
            <person name="Sengamalay N."/>
            <person name="Stenos J."/>
            <person name="Tallon L.J."/>
            <person name="Vincent G."/>
            <person name="Fraser C.M."/>
            <person name="Munderloh U."/>
            <person name="Dunning-Hotopp J.C."/>
        </authorList>
    </citation>
    <scope>NUCLEOTIDE SEQUENCE [LARGE SCALE GENOMIC DNA]</scope>
    <source>
        <strain evidence="1 2">ApMUC09</strain>
    </source>
</reference>
<protein>
    <submittedName>
        <fullName evidence="1">Uncharacterized protein</fullName>
    </submittedName>
</protein>